<dbReference type="Proteomes" id="UP000215158">
    <property type="component" value="Chromosome 1"/>
</dbReference>
<dbReference type="AlphaFoldDB" id="A0A248VK47"/>
<protein>
    <recommendedName>
        <fullName evidence="3">RNA-binding protein</fullName>
    </recommendedName>
</protein>
<dbReference type="RefSeq" id="WP_095419448.1">
    <property type="nucleotide sequence ID" value="NZ_CP022989.1"/>
</dbReference>
<evidence type="ECO:0008006" key="3">
    <source>
        <dbReference type="Google" id="ProtNLM"/>
    </source>
</evidence>
<accession>A0A248VK47</accession>
<evidence type="ECO:0000313" key="1">
    <source>
        <dbReference type="EMBL" id="ASV99437.1"/>
    </source>
</evidence>
<dbReference type="GO" id="GO:0003676">
    <property type="term" value="F:nucleic acid binding"/>
    <property type="evidence" value="ECO:0007669"/>
    <property type="project" value="InterPro"/>
</dbReference>
<organism evidence="1 2">
    <name type="scientific">Paraburkholderia aromaticivorans</name>
    <dbReference type="NCBI Taxonomy" id="2026199"/>
    <lineage>
        <taxon>Bacteria</taxon>
        <taxon>Pseudomonadati</taxon>
        <taxon>Pseudomonadota</taxon>
        <taxon>Betaproteobacteria</taxon>
        <taxon>Burkholderiales</taxon>
        <taxon>Burkholderiaceae</taxon>
        <taxon>Paraburkholderia</taxon>
    </lineage>
</organism>
<reference evidence="1 2" key="1">
    <citation type="submission" date="2017-08" db="EMBL/GenBank/DDBJ databases">
        <title>Identification and genetic characteristics of simultaneous BTEX- and naphthalene-degrading Paraburkholderia sp. BN5 isolated from petroleum-contaminated soil.</title>
        <authorList>
            <person name="Lee Y."/>
            <person name="Jeon C.O."/>
        </authorList>
    </citation>
    <scope>NUCLEOTIDE SEQUENCE [LARGE SCALE GENOMIC DNA]</scope>
    <source>
        <strain evidence="1 2">BN5</strain>
    </source>
</reference>
<name>A0A248VK47_9BURK</name>
<gene>
    <name evidence="1" type="ORF">CJU94_15560</name>
</gene>
<sequence length="84" mass="9576">MADLLIGNIDEHVTEDEIKAFLVKYGFPPFDSLVHVPGEGSRPAVVVSFEGTGPEVLRRLQPRVHDMFWNNRKINVQVMKDRSE</sequence>
<dbReference type="KEGG" id="parb:CJU94_15560"/>
<dbReference type="SUPFAM" id="SSF54928">
    <property type="entry name" value="RNA-binding domain, RBD"/>
    <property type="match status" value="1"/>
</dbReference>
<evidence type="ECO:0000313" key="2">
    <source>
        <dbReference type="Proteomes" id="UP000215158"/>
    </source>
</evidence>
<proteinExistence type="predicted"/>
<dbReference type="OrthoDB" id="8853072at2"/>
<dbReference type="InterPro" id="IPR035979">
    <property type="entry name" value="RBD_domain_sf"/>
</dbReference>
<keyword evidence="2" id="KW-1185">Reference proteome</keyword>
<dbReference type="EMBL" id="CP022989">
    <property type="protein sequence ID" value="ASV99437.1"/>
    <property type="molecule type" value="Genomic_DNA"/>
</dbReference>